<proteinExistence type="inferred from homology"/>
<keyword evidence="4 8" id="KW-0116">cAMP-binding</keyword>
<evidence type="ECO:0000256" key="3">
    <source>
        <dbReference type="ARBA" id="ARBA00022553"/>
    </source>
</evidence>
<dbReference type="FunFam" id="2.60.120.10:FF:000039">
    <property type="entry name" value="cAMP-dependent protein kinase regulatory subunit"/>
    <property type="match status" value="1"/>
</dbReference>
<feature type="domain" description="Cyclic nucleotide-binding" evidence="9">
    <location>
        <begin position="53"/>
        <end position="174"/>
    </location>
</feature>
<dbReference type="GO" id="GO:0004862">
    <property type="term" value="F:cAMP-dependent protein kinase inhibitor activity"/>
    <property type="evidence" value="ECO:0007669"/>
    <property type="project" value="TreeGrafter"/>
</dbReference>
<feature type="binding site" evidence="8">
    <location>
        <position position="124"/>
    </location>
    <ligand>
        <name>3',5'-cyclic AMP</name>
        <dbReference type="ChEBI" id="CHEBI:58165"/>
        <label>1</label>
    </ligand>
</feature>
<dbReference type="InterPro" id="IPR018490">
    <property type="entry name" value="cNMP-bd_dom_sf"/>
</dbReference>
<dbReference type="GO" id="GO:0030552">
    <property type="term" value="F:cAMP binding"/>
    <property type="evidence" value="ECO:0007669"/>
    <property type="project" value="UniProtKB-KW"/>
</dbReference>
<dbReference type="CDD" id="cd00038">
    <property type="entry name" value="CAP_ED"/>
    <property type="match status" value="2"/>
</dbReference>
<sequence>MEKIKQKAKGPRSSVSAEAFGAWNQKSAFEAKVIAKGEDQKTKIYEKLNQSFMFSNLDESEKKIVIDAMDERKVTANTCVIKEGEEGAELFMVQSGRLACSKIFKGNTEPTHLKNYEPGEAFGELALLYNAPRAATITANEDCILWALDRQTFTHIVKDSASKKRAEYEEFLEKVSLLATMEPYERMKLADAFKTASYKAGEFIIKENEPGNEMYFLQDGNAIATKVLQAGAEPTQVMEYKVGDYFGERALVKNEPRAANVIAKTDCKCVFLDRHSVKRLLGPLEKLLQRNMEVYDKYKCQE</sequence>
<evidence type="ECO:0000256" key="6">
    <source>
        <dbReference type="ARBA" id="ARBA00022741"/>
    </source>
</evidence>
<dbReference type="InterPro" id="IPR014710">
    <property type="entry name" value="RmlC-like_jellyroll"/>
</dbReference>
<feature type="binding site" evidence="8">
    <location>
        <position position="248"/>
    </location>
    <ligand>
        <name>3',5'-cyclic AMP</name>
        <dbReference type="ChEBI" id="CHEBI:58165"/>
        <label>2</label>
    </ligand>
</feature>
<dbReference type="InterPro" id="IPR000595">
    <property type="entry name" value="cNMP-bd_dom"/>
</dbReference>
<reference evidence="10" key="1">
    <citation type="submission" date="2021-01" db="EMBL/GenBank/DDBJ databases">
        <authorList>
            <person name="Corre E."/>
            <person name="Pelletier E."/>
            <person name="Niang G."/>
            <person name="Scheremetjew M."/>
            <person name="Finn R."/>
            <person name="Kale V."/>
            <person name="Holt S."/>
            <person name="Cochrane G."/>
            <person name="Meng A."/>
            <person name="Brown T."/>
            <person name="Cohen L."/>
        </authorList>
    </citation>
    <scope>NUCLEOTIDE SEQUENCE</scope>
    <source>
        <strain evidence="10">SPMC142</strain>
    </source>
</reference>
<evidence type="ECO:0000256" key="8">
    <source>
        <dbReference type="PIRSR" id="PIRSR000548-1"/>
    </source>
</evidence>
<dbReference type="PRINTS" id="PR00103">
    <property type="entry name" value="CAMPKINASE"/>
</dbReference>
<name>A0A7S3VZA6_9SPIT</name>
<dbReference type="GO" id="GO:0005952">
    <property type="term" value="C:cAMP-dependent protein kinase complex"/>
    <property type="evidence" value="ECO:0007669"/>
    <property type="project" value="InterPro"/>
</dbReference>
<feature type="binding site" evidence="8">
    <location>
        <position position="133"/>
    </location>
    <ligand>
        <name>3',5'-cyclic AMP</name>
        <dbReference type="ChEBI" id="CHEBI:58165"/>
        <label>1</label>
    </ligand>
</feature>
<evidence type="ECO:0000256" key="4">
    <source>
        <dbReference type="ARBA" id="ARBA00022566"/>
    </source>
</evidence>
<dbReference type="PROSITE" id="PS50042">
    <property type="entry name" value="CNMP_BINDING_3"/>
    <property type="match status" value="2"/>
</dbReference>
<evidence type="ECO:0000313" key="10">
    <source>
        <dbReference type="EMBL" id="CAE0526822.1"/>
    </source>
</evidence>
<gene>
    <name evidence="10" type="ORF">SACU0126_LOCUS4192</name>
</gene>
<dbReference type="GO" id="GO:0033554">
    <property type="term" value="P:cellular response to stress"/>
    <property type="evidence" value="ECO:0007669"/>
    <property type="project" value="UniProtKB-ARBA"/>
</dbReference>
<dbReference type="InterPro" id="IPR012198">
    <property type="entry name" value="cAMP_dep_PK_reg_su"/>
</dbReference>
<organism evidence="10">
    <name type="scientific">Strombidinopsis acuminata</name>
    <dbReference type="NCBI Taxonomy" id="141414"/>
    <lineage>
        <taxon>Eukaryota</taxon>
        <taxon>Sar</taxon>
        <taxon>Alveolata</taxon>
        <taxon>Ciliophora</taxon>
        <taxon>Intramacronucleata</taxon>
        <taxon>Spirotrichea</taxon>
        <taxon>Choreotrichia</taxon>
        <taxon>Choreotrichida</taxon>
        <taxon>Strombidinopsidae</taxon>
        <taxon>Strombidinopsis</taxon>
    </lineage>
</organism>
<keyword evidence="6 8" id="KW-0547">Nucleotide-binding</keyword>
<dbReference type="InterPro" id="IPR050503">
    <property type="entry name" value="cAMP-dep_PK_reg_su-like"/>
</dbReference>
<dbReference type="GO" id="GO:0005829">
    <property type="term" value="C:cytosol"/>
    <property type="evidence" value="ECO:0007669"/>
    <property type="project" value="TreeGrafter"/>
</dbReference>
<keyword evidence="5" id="KW-0677">Repeat</keyword>
<accession>A0A7S3VZA6</accession>
<dbReference type="SUPFAM" id="SSF51206">
    <property type="entry name" value="cAMP-binding domain-like"/>
    <property type="match status" value="2"/>
</dbReference>
<dbReference type="PROSITE" id="PS00888">
    <property type="entry name" value="CNMP_BINDING_1"/>
    <property type="match status" value="1"/>
</dbReference>
<feature type="binding site" evidence="8">
    <location>
        <position position="257"/>
    </location>
    <ligand>
        <name>3',5'-cyclic AMP</name>
        <dbReference type="ChEBI" id="CHEBI:58165"/>
        <label>2</label>
    </ligand>
</feature>
<dbReference type="AlphaFoldDB" id="A0A7S3VZA6"/>
<keyword evidence="7 8" id="KW-0114">cAMP</keyword>
<comment type="similarity">
    <text evidence="1">Belongs to the cAMP-dependent kinase regulatory chain family.</text>
</comment>
<dbReference type="Gene3D" id="2.60.120.10">
    <property type="entry name" value="Jelly Rolls"/>
    <property type="match status" value="2"/>
</dbReference>
<evidence type="ECO:0000256" key="5">
    <source>
        <dbReference type="ARBA" id="ARBA00022737"/>
    </source>
</evidence>
<dbReference type="PANTHER" id="PTHR11635:SF152">
    <property type="entry name" value="CAMP-DEPENDENT PROTEIN KINASE TYPE I REGULATORY SUBUNIT-RELATED"/>
    <property type="match status" value="1"/>
</dbReference>
<evidence type="ECO:0000256" key="2">
    <source>
        <dbReference type="ARBA" id="ARBA00020355"/>
    </source>
</evidence>
<dbReference type="PROSITE" id="PS00889">
    <property type="entry name" value="CNMP_BINDING_2"/>
    <property type="match status" value="2"/>
</dbReference>
<feature type="domain" description="Cyclic nucleotide-binding" evidence="9">
    <location>
        <begin position="177"/>
        <end position="298"/>
    </location>
</feature>
<dbReference type="PIRSF" id="PIRSF000548">
    <property type="entry name" value="PK_regulatory"/>
    <property type="match status" value="1"/>
</dbReference>
<evidence type="ECO:0000259" key="9">
    <source>
        <dbReference type="PROSITE" id="PS50042"/>
    </source>
</evidence>
<protein>
    <recommendedName>
        <fullName evidence="2">cAMP-dependent protein kinase regulatory subunit</fullName>
    </recommendedName>
</protein>
<dbReference type="EMBL" id="HBIQ01013207">
    <property type="protein sequence ID" value="CAE0526822.1"/>
    <property type="molecule type" value="Transcribed_RNA"/>
</dbReference>
<dbReference type="FunFam" id="2.60.120.10:FF:000006">
    <property type="entry name" value="cAMP-dependent protein kinase type I-alpha regulatory subunit"/>
    <property type="match status" value="1"/>
</dbReference>
<dbReference type="Pfam" id="PF00027">
    <property type="entry name" value="cNMP_binding"/>
    <property type="match status" value="2"/>
</dbReference>
<dbReference type="GO" id="GO:0034236">
    <property type="term" value="F:protein kinase A catalytic subunit binding"/>
    <property type="evidence" value="ECO:0007669"/>
    <property type="project" value="TreeGrafter"/>
</dbReference>
<keyword evidence="3" id="KW-0597">Phosphoprotein</keyword>
<evidence type="ECO:0000256" key="7">
    <source>
        <dbReference type="ARBA" id="ARBA00023149"/>
    </source>
</evidence>
<evidence type="ECO:0000256" key="1">
    <source>
        <dbReference type="ARBA" id="ARBA00005753"/>
    </source>
</evidence>
<dbReference type="InterPro" id="IPR018488">
    <property type="entry name" value="cNMP-bd_CS"/>
</dbReference>
<dbReference type="PANTHER" id="PTHR11635">
    <property type="entry name" value="CAMP-DEPENDENT PROTEIN KINASE REGULATORY CHAIN"/>
    <property type="match status" value="1"/>
</dbReference>
<dbReference type="SMART" id="SM00100">
    <property type="entry name" value="cNMP"/>
    <property type="match status" value="2"/>
</dbReference>